<proteinExistence type="predicted"/>
<evidence type="ECO:0000313" key="1">
    <source>
        <dbReference type="EMBL" id="AVR46044.1"/>
    </source>
</evidence>
<protein>
    <recommendedName>
        <fullName evidence="3">Lipoprotein</fullName>
    </recommendedName>
</protein>
<dbReference type="AlphaFoldDB" id="A0A2R3Z740"/>
<sequence length="200" mass="23839">MRKIFLLVIVLLLGCKNTENELHSKFPDYELKKINFLEKEFYIPGNYFDASKDSIFQQRLATTDTIDKLSLNHRKYLQLINSGVQFEYFVDKDNPQNSIIFILGQHISLNEKTMYKYIDMLKMTSFKDDKEDSTEYKLLEKEFYKPIYADIIKVKFKRIKKGKELYLTQYLVTQGLKTITMIVMNTENKDFDQIIKNFKS</sequence>
<gene>
    <name evidence="1" type="ORF">C7S20_12700</name>
</gene>
<keyword evidence="2" id="KW-1185">Reference proteome</keyword>
<dbReference type="Proteomes" id="UP000241507">
    <property type="component" value="Chromosome"/>
</dbReference>
<dbReference type="OrthoDB" id="1160502at2"/>
<evidence type="ECO:0008006" key="3">
    <source>
        <dbReference type="Google" id="ProtNLM"/>
    </source>
</evidence>
<reference evidence="2" key="1">
    <citation type="submission" date="2018-03" db="EMBL/GenBank/DDBJ databases">
        <title>Gramella fulva sp. nov., isolated from a dry surface of tidal flat.</title>
        <authorList>
            <person name="Hwang S.H."/>
            <person name="Hwang W.M."/>
            <person name="Kang K."/>
            <person name="Ahn T.-Y."/>
        </authorList>
    </citation>
    <scope>NUCLEOTIDE SEQUENCE [LARGE SCALE GENOMIC DNA]</scope>
    <source>
        <strain evidence="2">SH35</strain>
    </source>
</reference>
<dbReference type="EMBL" id="CP028136">
    <property type="protein sequence ID" value="AVR46044.1"/>
    <property type="molecule type" value="Genomic_DNA"/>
</dbReference>
<dbReference type="RefSeq" id="WP_107012818.1">
    <property type="nucleotide sequence ID" value="NZ_CP028136.1"/>
</dbReference>
<name>A0A2R3Z740_9FLAO</name>
<dbReference type="PROSITE" id="PS51257">
    <property type="entry name" value="PROKAR_LIPOPROTEIN"/>
    <property type="match status" value="1"/>
</dbReference>
<dbReference type="KEGG" id="grs:C7S20_12700"/>
<accession>A0A2R3Z740</accession>
<organism evidence="1 2">
    <name type="scientific">Christiangramia fulva</name>
    <dbReference type="NCBI Taxonomy" id="2126553"/>
    <lineage>
        <taxon>Bacteria</taxon>
        <taxon>Pseudomonadati</taxon>
        <taxon>Bacteroidota</taxon>
        <taxon>Flavobacteriia</taxon>
        <taxon>Flavobacteriales</taxon>
        <taxon>Flavobacteriaceae</taxon>
        <taxon>Christiangramia</taxon>
    </lineage>
</organism>
<evidence type="ECO:0000313" key="2">
    <source>
        <dbReference type="Proteomes" id="UP000241507"/>
    </source>
</evidence>